<name>A0ABV8K8U0_9BACL</name>
<dbReference type="RefSeq" id="WP_377721087.1">
    <property type="nucleotide sequence ID" value="NZ_JBHSAM010000033.1"/>
</dbReference>
<comment type="caution">
    <text evidence="1">The sequence shown here is derived from an EMBL/GenBank/DDBJ whole genome shotgun (WGS) entry which is preliminary data.</text>
</comment>
<dbReference type="Proteomes" id="UP001595715">
    <property type="component" value="Unassembled WGS sequence"/>
</dbReference>
<protein>
    <submittedName>
        <fullName evidence="1">Uncharacterized protein</fullName>
    </submittedName>
</protein>
<evidence type="ECO:0000313" key="2">
    <source>
        <dbReference type="Proteomes" id="UP001595715"/>
    </source>
</evidence>
<sequence>MTVRRRRKRLLVCSAVIAALIAALVYSRTMYVSRFYNEQEITNITMTLSDVKAGLEKTMTTSVTITGEEQLQAVADALRHRTLIRTMPRPSWIPTASNSNDFLELTIALTSTEEGMLEYRIHSEGRVEVRRGNDAFAKAVVLKGSAESWFAELKRLYDAHKPE</sequence>
<dbReference type="EMBL" id="JBHSAM010000033">
    <property type="protein sequence ID" value="MFC4102470.1"/>
    <property type="molecule type" value="Genomic_DNA"/>
</dbReference>
<organism evidence="1 2">
    <name type="scientific">Paenibacillus xanthanilyticus</name>
    <dbReference type="NCBI Taxonomy" id="1783531"/>
    <lineage>
        <taxon>Bacteria</taxon>
        <taxon>Bacillati</taxon>
        <taxon>Bacillota</taxon>
        <taxon>Bacilli</taxon>
        <taxon>Bacillales</taxon>
        <taxon>Paenibacillaceae</taxon>
        <taxon>Paenibacillus</taxon>
    </lineage>
</organism>
<keyword evidence="2" id="KW-1185">Reference proteome</keyword>
<reference evidence="2" key="1">
    <citation type="journal article" date="2019" name="Int. J. Syst. Evol. Microbiol.">
        <title>The Global Catalogue of Microorganisms (GCM) 10K type strain sequencing project: providing services to taxonomists for standard genome sequencing and annotation.</title>
        <authorList>
            <consortium name="The Broad Institute Genomics Platform"/>
            <consortium name="The Broad Institute Genome Sequencing Center for Infectious Disease"/>
            <person name="Wu L."/>
            <person name="Ma J."/>
        </authorList>
    </citation>
    <scope>NUCLEOTIDE SEQUENCE [LARGE SCALE GENOMIC DNA]</scope>
    <source>
        <strain evidence="2">IBRC-M 10987</strain>
    </source>
</reference>
<proteinExistence type="predicted"/>
<gene>
    <name evidence="1" type="ORF">ACFOZ8_22895</name>
</gene>
<accession>A0ABV8K8U0</accession>
<evidence type="ECO:0000313" key="1">
    <source>
        <dbReference type="EMBL" id="MFC4102470.1"/>
    </source>
</evidence>